<organism evidence="1 2">
    <name type="scientific">Littorina saxatilis</name>
    <dbReference type="NCBI Taxonomy" id="31220"/>
    <lineage>
        <taxon>Eukaryota</taxon>
        <taxon>Metazoa</taxon>
        <taxon>Spiralia</taxon>
        <taxon>Lophotrochozoa</taxon>
        <taxon>Mollusca</taxon>
        <taxon>Gastropoda</taxon>
        <taxon>Caenogastropoda</taxon>
        <taxon>Littorinimorpha</taxon>
        <taxon>Littorinoidea</taxon>
        <taxon>Littorinidae</taxon>
        <taxon>Littorina</taxon>
    </lineage>
</organism>
<sequence length="82" mass="9349">MMPQSMEEWRGKPLDDLGFRGQVAFDNFREILSGILPPPRNLQDFKDQFLRGMLDSVCRTAKSYVSDVQNYIDVSPSLAPVL</sequence>
<evidence type="ECO:0000313" key="1">
    <source>
        <dbReference type="EMBL" id="KAK7091051.1"/>
    </source>
</evidence>
<dbReference type="Proteomes" id="UP001374579">
    <property type="component" value="Unassembled WGS sequence"/>
</dbReference>
<dbReference type="EMBL" id="JBAMIC010000024">
    <property type="protein sequence ID" value="KAK7091051.1"/>
    <property type="molecule type" value="Genomic_DNA"/>
</dbReference>
<reference evidence="1 2" key="1">
    <citation type="submission" date="2024-02" db="EMBL/GenBank/DDBJ databases">
        <title>Chromosome-scale genome assembly of the rough periwinkle Littorina saxatilis.</title>
        <authorList>
            <person name="De Jode A."/>
            <person name="Faria R."/>
            <person name="Formenti G."/>
            <person name="Sims Y."/>
            <person name="Smith T.P."/>
            <person name="Tracey A."/>
            <person name="Wood J.M.D."/>
            <person name="Zagrodzka Z.B."/>
            <person name="Johannesson K."/>
            <person name="Butlin R.K."/>
            <person name="Leder E.H."/>
        </authorList>
    </citation>
    <scope>NUCLEOTIDE SEQUENCE [LARGE SCALE GENOMIC DNA]</scope>
    <source>
        <strain evidence="1">Snail1</strain>
        <tissue evidence="1">Muscle</tissue>
    </source>
</reference>
<comment type="caution">
    <text evidence="1">The sequence shown here is derived from an EMBL/GenBank/DDBJ whole genome shotgun (WGS) entry which is preliminary data.</text>
</comment>
<gene>
    <name evidence="1" type="ORF">V1264_010767</name>
</gene>
<name>A0AAN9G0U9_9CAEN</name>
<proteinExistence type="predicted"/>
<accession>A0AAN9G0U9</accession>
<evidence type="ECO:0000313" key="2">
    <source>
        <dbReference type="Proteomes" id="UP001374579"/>
    </source>
</evidence>
<keyword evidence="2" id="KW-1185">Reference proteome</keyword>
<protein>
    <submittedName>
        <fullName evidence="1">Uncharacterized protein</fullName>
    </submittedName>
</protein>
<dbReference type="AlphaFoldDB" id="A0AAN9G0U9"/>